<evidence type="ECO:0000259" key="2">
    <source>
        <dbReference type="PROSITE" id="PS50144"/>
    </source>
</evidence>
<gene>
    <name evidence="3" type="ORF">Bca52824_094968</name>
</gene>
<dbReference type="Pfam" id="PF22486">
    <property type="entry name" value="MATH_2"/>
    <property type="match status" value="1"/>
</dbReference>
<accession>A0A8X7P130</accession>
<dbReference type="PANTHER" id="PTHR46236">
    <property type="entry name" value="TRAF-LIKE SUPERFAMILY PROTEIN"/>
    <property type="match status" value="1"/>
</dbReference>
<dbReference type="OrthoDB" id="1086031at2759"/>
<organism evidence="3 4">
    <name type="scientific">Brassica carinata</name>
    <name type="common">Ethiopian mustard</name>
    <name type="synonym">Abyssinian cabbage</name>
    <dbReference type="NCBI Taxonomy" id="52824"/>
    <lineage>
        <taxon>Eukaryota</taxon>
        <taxon>Viridiplantae</taxon>
        <taxon>Streptophyta</taxon>
        <taxon>Embryophyta</taxon>
        <taxon>Tracheophyta</taxon>
        <taxon>Spermatophyta</taxon>
        <taxon>Magnoliopsida</taxon>
        <taxon>eudicotyledons</taxon>
        <taxon>Gunneridae</taxon>
        <taxon>Pentapetalae</taxon>
        <taxon>rosids</taxon>
        <taxon>malvids</taxon>
        <taxon>Brassicales</taxon>
        <taxon>Brassicaceae</taxon>
        <taxon>Brassiceae</taxon>
        <taxon>Brassica</taxon>
    </lineage>
</organism>
<dbReference type="SUPFAM" id="SSF49599">
    <property type="entry name" value="TRAF domain-like"/>
    <property type="match status" value="1"/>
</dbReference>
<dbReference type="AlphaFoldDB" id="A0A8X7P130"/>
<dbReference type="Gene3D" id="2.60.210.10">
    <property type="entry name" value="Apoptosis, Tumor Necrosis Factor Receptor Associated Protein 2, Chain A"/>
    <property type="match status" value="1"/>
</dbReference>
<dbReference type="PROSITE" id="PS50144">
    <property type="entry name" value="MATH"/>
    <property type="match status" value="1"/>
</dbReference>
<dbReference type="InterPro" id="IPR002083">
    <property type="entry name" value="MATH/TRAF_dom"/>
</dbReference>
<dbReference type="Proteomes" id="UP000886595">
    <property type="component" value="Unassembled WGS sequence"/>
</dbReference>
<feature type="domain" description="MATH" evidence="2">
    <location>
        <begin position="6"/>
        <end position="129"/>
    </location>
</feature>
<keyword evidence="1" id="KW-0175">Coiled coil</keyword>
<evidence type="ECO:0000313" key="3">
    <source>
        <dbReference type="EMBL" id="KAG2243190.1"/>
    </source>
</evidence>
<name>A0A8X7P130_BRACI</name>
<evidence type="ECO:0000313" key="4">
    <source>
        <dbReference type="Proteomes" id="UP000886595"/>
    </source>
</evidence>
<dbReference type="PANTHER" id="PTHR46236:SF26">
    <property type="entry name" value="MATH DOMAIN-CONTAINING PROTEIN"/>
    <property type="match status" value="1"/>
</dbReference>
<dbReference type="EMBL" id="JAAMPC010000251">
    <property type="protein sequence ID" value="KAG2243190.1"/>
    <property type="molecule type" value="Genomic_DNA"/>
</dbReference>
<evidence type="ECO:0000256" key="1">
    <source>
        <dbReference type="ARBA" id="ARBA00023054"/>
    </source>
</evidence>
<dbReference type="SMART" id="SM00061">
    <property type="entry name" value="MATH"/>
    <property type="match status" value="1"/>
</dbReference>
<reference evidence="3 4" key="1">
    <citation type="submission" date="2020-02" db="EMBL/GenBank/DDBJ databases">
        <authorList>
            <person name="Ma Q."/>
            <person name="Huang Y."/>
            <person name="Song X."/>
            <person name="Pei D."/>
        </authorList>
    </citation>
    <scope>NUCLEOTIDE SEQUENCE [LARGE SCALE GENOMIC DNA]</scope>
    <source>
        <strain evidence="3">Sxm20200214</strain>
        <tissue evidence="3">Leaf</tissue>
    </source>
</reference>
<protein>
    <recommendedName>
        <fullName evidence="2">MATH domain-containing protein</fullName>
    </recommendedName>
</protein>
<dbReference type="InterPro" id="IPR050804">
    <property type="entry name" value="MCC"/>
</dbReference>
<proteinExistence type="predicted"/>
<dbReference type="CDD" id="cd00121">
    <property type="entry name" value="MATH"/>
    <property type="match status" value="1"/>
</dbReference>
<dbReference type="InterPro" id="IPR008974">
    <property type="entry name" value="TRAF-like"/>
</dbReference>
<sequence length="270" mass="30913">MEKESEKAFSWEIDNFSERNGEIRSDPFTSGGCEWRLCVHPKGKLVDDHLSLFLHAVNPVSLLPGWRRRASYCLVLLNHSGKELHRTVEERRLFCAEVEGRGSHRMLPLTKLQEEGFLEYNKLTIEVYIKVVKIVNEGNLTGNEMVDFRGFHVLNRQAVSVSNIFAQHPDVAVDIRSSIREVKTAYMNLLLGLVETLDKAPQSLSESELTNAESELSELTEAGFKLDWLRLKLEEVSLKRKKAASSPRVSLFECIDFLVKRFFLSCFSEH</sequence>
<keyword evidence="4" id="KW-1185">Reference proteome</keyword>
<comment type="caution">
    <text evidence="3">The sequence shown here is derived from an EMBL/GenBank/DDBJ whole genome shotgun (WGS) entry which is preliminary data.</text>
</comment>